<reference evidence="2" key="1">
    <citation type="journal article" date="2019" name="Science">
        <title>Mutation of a bHLH transcription factor allowed almond domestication.</title>
        <authorList>
            <person name="Sanchez-Perez R."/>
            <person name="Pavan S."/>
            <person name="Mazzeo R."/>
            <person name="Moldovan C."/>
            <person name="Aiese Cigliano R."/>
            <person name="Del Cueto J."/>
            <person name="Ricciardi F."/>
            <person name="Lotti C."/>
            <person name="Ricciardi L."/>
            <person name="Dicenta F."/>
            <person name="Lopez-Marques R.L."/>
            <person name="Lindberg Moller B."/>
        </authorList>
    </citation>
    <scope>NUCLEOTIDE SEQUENCE</scope>
</reference>
<keyword evidence="2" id="KW-0418">Kinase</keyword>
<feature type="domain" description="Reverse transcriptase" evidence="1">
    <location>
        <begin position="20"/>
        <end position="137"/>
    </location>
</feature>
<dbReference type="Pfam" id="PF00078">
    <property type="entry name" value="RVT_1"/>
    <property type="match status" value="1"/>
</dbReference>
<name>A0A4Y1QYC7_PRUDU</name>
<proteinExistence type="predicted"/>
<dbReference type="Gene3D" id="3.30.70.270">
    <property type="match status" value="1"/>
</dbReference>
<dbReference type="InterPro" id="IPR053134">
    <property type="entry name" value="RNA-dir_DNA_polymerase"/>
</dbReference>
<dbReference type="PANTHER" id="PTHR24559:SF431">
    <property type="entry name" value="RNA-DIRECTED DNA POLYMERASE HOMOLOG"/>
    <property type="match status" value="1"/>
</dbReference>
<dbReference type="CDD" id="cd01647">
    <property type="entry name" value="RT_LTR"/>
    <property type="match status" value="1"/>
</dbReference>
<sequence>MWRVCVDYTDLNKACPKVDQLVDSTSNNKLLNFMDAYSGYNQIMMHEDNKLNTSFIIERGTYCYKVMAFRLKSSRATYERLVNKILKEQIGKTIEVYVDDMLVKALERADHIKNLAEAFSLLRKYSMKLNPSKCTFGVSPADSWDT</sequence>
<dbReference type="InterPro" id="IPR043128">
    <property type="entry name" value="Rev_trsase/Diguanyl_cyclase"/>
</dbReference>
<dbReference type="InterPro" id="IPR000477">
    <property type="entry name" value="RT_dom"/>
</dbReference>
<organism evidence="2">
    <name type="scientific">Prunus dulcis</name>
    <name type="common">Almond</name>
    <name type="synonym">Amygdalus dulcis</name>
    <dbReference type="NCBI Taxonomy" id="3755"/>
    <lineage>
        <taxon>Eukaryota</taxon>
        <taxon>Viridiplantae</taxon>
        <taxon>Streptophyta</taxon>
        <taxon>Embryophyta</taxon>
        <taxon>Tracheophyta</taxon>
        <taxon>Spermatophyta</taxon>
        <taxon>Magnoliopsida</taxon>
        <taxon>eudicotyledons</taxon>
        <taxon>Gunneridae</taxon>
        <taxon>Pentapetalae</taxon>
        <taxon>rosids</taxon>
        <taxon>fabids</taxon>
        <taxon>Rosales</taxon>
        <taxon>Rosaceae</taxon>
        <taxon>Amygdaloideae</taxon>
        <taxon>Amygdaleae</taxon>
        <taxon>Prunus</taxon>
    </lineage>
</organism>
<dbReference type="Gene3D" id="3.10.10.10">
    <property type="entry name" value="HIV Type 1 Reverse Transcriptase, subunit A, domain 1"/>
    <property type="match status" value="1"/>
</dbReference>
<dbReference type="InterPro" id="IPR043502">
    <property type="entry name" value="DNA/RNA_pol_sf"/>
</dbReference>
<dbReference type="GO" id="GO:0016301">
    <property type="term" value="F:kinase activity"/>
    <property type="evidence" value="ECO:0007669"/>
    <property type="project" value="UniProtKB-KW"/>
</dbReference>
<evidence type="ECO:0000313" key="2">
    <source>
        <dbReference type="EMBL" id="BBG96834.1"/>
    </source>
</evidence>
<gene>
    <name evidence="2" type="ORF">Prudu_005761</name>
</gene>
<evidence type="ECO:0000259" key="1">
    <source>
        <dbReference type="Pfam" id="PF00078"/>
    </source>
</evidence>
<dbReference type="EMBL" id="AP019298">
    <property type="protein sequence ID" value="BBG96834.1"/>
    <property type="molecule type" value="Genomic_DNA"/>
</dbReference>
<dbReference type="PANTHER" id="PTHR24559">
    <property type="entry name" value="TRANSPOSON TY3-I GAG-POL POLYPROTEIN"/>
    <property type="match status" value="1"/>
</dbReference>
<dbReference type="AlphaFoldDB" id="A0A4Y1QYC7"/>
<protein>
    <submittedName>
        <fullName evidence="2">Protein kinase superfamily protein</fullName>
    </submittedName>
</protein>
<dbReference type="SUPFAM" id="SSF56672">
    <property type="entry name" value="DNA/RNA polymerases"/>
    <property type="match status" value="1"/>
</dbReference>
<keyword evidence="2" id="KW-0808">Transferase</keyword>
<accession>A0A4Y1QYC7</accession>